<dbReference type="InterPro" id="IPR002110">
    <property type="entry name" value="Ankyrin_rpt"/>
</dbReference>
<keyword evidence="1" id="KW-1185">Reference proteome</keyword>
<dbReference type="PANTHER" id="PTHR36024:SF1">
    <property type="entry name" value="OS11G0246900 PROTEIN"/>
    <property type="match status" value="1"/>
</dbReference>
<dbReference type="Proteomes" id="UP000504607">
    <property type="component" value="Chromosome 2"/>
</dbReference>
<dbReference type="OrthoDB" id="1892624at2759"/>
<dbReference type="InterPro" id="IPR044956">
    <property type="entry name" value="SKIP35"/>
</dbReference>
<proteinExistence type="predicted"/>
<gene>
    <name evidence="2" type="primary">LOC105034766</name>
</gene>
<dbReference type="AlphaFoldDB" id="A0A6J0PG21"/>
<dbReference type="RefSeq" id="XP_019703645.1">
    <property type="nucleotide sequence ID" value="XM_019848086.2"/>
</dbReference>
<evidence type="ECO:0000313" key="1">
    <source>
        <dbReference type="Proteomes" id="UP000504607"/>
    </source>
</evidence>
<protein>
    <submittedName>
        <fullName evidence="2">Ankyrin repeat protein SKIP35 isoform X1</fullName>
    </submittedName>
</protein>
<dbReference type="SUPFAM" id="SSF48403">
    <property type="entry name" value="Ankyrin repeat"/>
    <property type="match status" value="1"/>
</dbReference>
<sequence>MGSDYSFPIVNHGWSSGVARDAVPELLGFLVEGGAENVNQYFMKATRFGSTELVSILLQLTQARGLHVNVNLALCVASEYSNIDTVECLITEGHATSFLGPLMMAARNGCAPVVQWFVKRGCADMELCYALTAATSSNQVAIITSLLQCIPQQMLNLFSFGILKSVGEERPDSFQGVNFLLSSDLLRDPIATYAFTNSLATSNEGIITTELRVFLLDLWSVAHLLRE</sequence>
<dbReference type="PANTHER" id="PTHR36024">
    <property type="entry name" value="ANKYRIN REPEAT PROTEIN SKIP35"/>
    <property type="match status" value="1"/>
</dbReference>
<dbReference type="InterPro" id="IPR036770">
    <property type="entry name" value="Ankyrin_rpt-contain_sf"/>
</dbReference>
<name>A0A6J0PG21_ELAGV</name>
<organism evidence="1 2">
    <name type="scientific">Elaeis guineensis var. tenera</name>
    <name type="common">Oil palm</name>
    <dbReference type="NCBI Taxonomy" id="51953"/>
    <lineage>
        <taxon>Eukaryota</taxon>
        <taxon>Viridiplantae</taxon>
        <taxon>Streptophyta</taxon>
        <taxon>Embryophyta</taxon>
        <taxon>Tracheophyta</taxon>
        <taxon>Spermatophyta</taxon>
        <taxon>Magnoliopsida</taxon>
        <taxon>Liliopsida</taxon>
        <taxon>Arecaceae</taxon>
        <taxon>Arecoideae</taxon>
        <taxon>Cocoseae</taxon>
        <taxon>Elaeidinae</taxon>
        <taxon>Elaeis</taxon>
    </lineage>
</organism>
<reference evidence="2" key="1">
    <citation type="submission" date="2025-08" db="UniProtKB">
        <authorList>
            <consortium name="RefSeq"/>
        </authorList>
    </citation>
    <scope>IDENTIFICATION</scope>
</reference>
<dbReference type="InParanoid" id="A0A6J0PG21"/>
<evidence type="ECO:0000313" key="2">
    <source>
        <dbReference type="RefSeq" id="XP_019703645.1"/>
    </source>
</evidence>
<dbReference type="Pfam" id="PF12796">
    <property type="entry name" value="Ank_2"/>
    <property type="match status" value="1"/>
</dbReference>
<dbReference type="Gene3D" id="1.25.40.20">
    <property type="entry name" value="Ankyrin repeat-containing domain"/>
    <property type="match status" value="1"/>
</dbReference>
<accession>A0A6J0PG21</accession>